<dbReference type="InterPro" id="IPR036388">
    <property type="entry name" value="WH-like_DNA-bd_sf"/>
</dbReference>
<evidence type="ECO:0000313" key="2">
    <source>
        <dbReference type="Proteomes" id="UP000198582"/>
    </source>
</evidence>
<dbReference type="OrthoDB" id="4522742at2"/>
<dbReference type="InterPro" id="IPR011990">
    <property type="entry name" value="TPR-like_helical_dom_sf"/>
</dbReference>
<name>A0A1H8YIQ1_9PSEU</name>
<dbReference type="Gene3D" id="1.25.40.10">
    <property type="entry name" value="Tetratricopeptide repeat domain"/>
    <property type="match status" value="1"/>
</dbReference>
<organism evidence="1 2">
    <name type="scientific">Amycolatopsis saalfeldensis</name>
    <dbReference type="NCBI Taxonomy" id="394193"/>
    <lineage>
        <taxon>Bacteria</taxon>
        <taxon>Bacillati</taxon>
        <taxon>Actinomycetota</taxon>
        <taxon>Actinomycetes</taxon>
        <taxon>Pseudonocardiales</taxon>
        <taxon>Pseudonocardiaceae</taxon>
        <taxon>Amycolatopsis</taxon>
    </lineage>
</organism>
<protein>
    <recommendedName>
        <fullName evidence="3">NB-ARC domain-containing protein</fullName>
    </recommendedName>
</protein>
<dbReference type="EMBL" id="FOEF01000018">
    <property type="protein sequence ID" value="SEP51911.1"/>
    <property type="molecule type" value="Genomic_DNA"/>
</dbReference>
<gene>
    <name evidence="1" type="ORF">SAMN04489732_1183</name>
</gene>
<dbReference type="Gene3D" id="1.10.10.10">
    <property type="entry name" value="Winged helix-like DNA-binding domain superfamily/Winged helix DNA-binding domain"/>
    <property type="match status" value="1"/>
</dbReference>
<evidence type="ECO:0000313" key="1">
    <source>
        <dbReference type="EMBL" id="SEP51911.1"/>
    </source>
</evidence>
<dbReference type="SUPFAM" id="SSF52540">
    <property type="entry name" value="P-loop containing nucleoside triphosphate hydrolases"/>
    <property type="match status" value="1"/>
</dbReference>
<dbReference type="InterPro" id="IPR027417">
    <property type="entry name" value="P-loop_NTPase"/>
</dbReference>
<proteinExistence type="predicted"/>
<reference evidence="1 2" key="1">
    <citation type="submission" date="2016-10" db="EMBL/GenBank/DDBJ databases">
        <authorList>
            <person name="de Groot N.N."/>
        </authorList>
    </citation>
    <scope>NUCLEOTIDE SEQUENCE [LARGE SCALE GENOMIC DNA]</scope>
    <source>
        <strain evidence="1 2">DSM 44993</strain>
    </source>
</reference>
<dbReference type="AlphaFoldDB" id="A0A1H8YIQ1"/>
<dbReference type="Proteomes" id="UP000198582">
    <property type="component" value="Unassembled WGS sequence"/>
</dbReference>
<dbReference type="RefSeq" id="WP_091624380.1">
    <property type="nucleotide sequence ID" value="NZ_FOEF01000018.1"/>
</dbReference>
<dbReference type="STRING" id="394193.SAMN04489732_1183"/>
<sequence>MSEGNFFDGSAGSVFQGRDVYGGVHFQQPALQVVPPVQVLEPPRHYRNNERQLAELSRVRAEAEAGGGVGIAIVRGVPGSGRSTLCECWAFRNQELFDDGVFPVRLGRRPVTDVLADLLALAGYTPQQWPQSLEGRSAMWRAWTGKQRLALLVDDAMSATEVRALLPAGAGSMVLVVEAGRLTELKTRHSAQEVELDPLSDEAAHGVLAELVGVERLDAESQPRNELIRICAGSAAELTVAGAMLAESPNWTLERLIGRIRRKGSLASPVFDVAYDRLPEDAQACYRIFGAHPGDGDVALETLMAVLGLDIDDAEDAVGHLVAAKLVEPMGADRYRMADLARLHAGTLGADLPAKVVAYYAKSALEIAENALDRGWAGQLWPGFVPDGRDRDRAQKWLRTERLNLVAAAETAYQEGALEDVCRLALALWAEHKDGGYPAEMVAVNQDAVSAARAWNSPLAESILLTQLGFAAAQRRDWATAYEHHGRAAELAELANSVEARATAVESLGLAYFEASAHAQPEEAERLLAAAEERLRLNLGLAEQLGVDRRLALARMHLAKVARPAEAAELLAEASGFLDSEPGNRAKVLLWRGRKAVEDGALDDGVSWLLEVVDLAAKGGWHRERIMAGRTLAEAALAKGERASARAHAEDALNVARLRGYTAEALDIMEWLDQPRF</sequence>
<dbReference type="Gene3D" id="3.40.50.300">
    <property type="entry name" value="P-loop containing nucleotide triphosphate hydrolases"/>
    <property type="match status" value="1"/>
</dbReference>
<keyword evidence="2" id="KW-1185">Reference proteome</keyword>
<evidence type="ECO:0008006" key="3">
    <source>
        <dbReference type="Google" id="ProtNLM"/>
    </source>
</evidence>
<accession>A0A1H8YIQ1</accession>